<gene>
    <name evidence="9" type="primary">lspA</name>
    <name evidence="11" type="ORF">ALE3EI_0801</name>
</gene>
<evidence type="ECO:0000256" key="6">
    <source>
        <dbReference type="ARBA" id="ARBA00022801"/>
    </source>
</evidence>
<accession>A0A7G8PSR0</accession>
<evidence type="ECO:0000313" key="12">
    <source>
        <dbReference type="Proteomes" id="UP000515514"/>
    </source>
</evidence>
<evidence type="ECO:0000256" key="9">
    <source>
        <dbReference type="HAMAP-Rule" id="MF_00161"/>
    </source>
</evidence>
<comment type="pathway">
    <text evidence="9">Protein modification; lipoprotein biosynthesis (signal peptide cleavage).</text>
</comment>
<evidence type="ECO:0000256" key="5">
    <source>
        <dbReference type="ARBA" id="ARBA00022750"/>
    </source>
</evidence>
<dbReference type="GO" id="GO:0004190">
    <property type="term" value="F:aspartic-type endopeptidase activity"/>
    <property type="evidence" value="ECO:0007669"/>
    <property type="project" value="UniProtKB-UniRule"/>
</dbReference>
<feature type="transmembrane region" description="Helical" evidence="9">
    <location>
        <begin position="60"/>
        <end position="81"/>
    </location>
</feature>
<comment type="function">
    <text evidence="9">This protein specifically catalyzes the removal of signal peptides from prolipoproteins.</text>
</comment>
<sequence>MSIKKAAIIIVIILLIDQISKIYIKTNFILGEEVDVFSWFKIHFVENEGMAWGAKIPGEYGKLILTLFRLVAIVGIGYWLWTSVKNNAPRILIISIAMIFAGAFGNIIDSVFYGLIFNDSTQQVATFFPPEGGYGTLFHGKVVDMLSFPLYGGILPDWVPFLGGTYFSFFDPVFNIADSSISIGVILLLIFNKKAFPKKEEEETA</sequence>
<dbReference type="PANTHER" id="PTHR33695">
    <property type="entry name" value="LIPOPROTEIN SIGNAL PEPTIDASE"/>
    <property type="match status" value="1"/>
</dbReference>
<keyword evidence="8 9" id="KW-0472">Membrane</keyword>
<dbReference type="KEGG" id="alti:ALE3EI_0801"/>
<reference evidence="11 12" key="1">
    <citation type="submission" date="2020-04" db="EMBL/GenBank/DDBJ databases">
        <title>Genome sequence of Altibacter aquimarinus strain ALE3EI.</title>
        <authorList>
            <person name="Oh H.-M."/>
            <person name="Jang D."/>
        </authorList>
    </citation>
    <scope>NUCLEOTIDE SEQUENCE [LARGE SCALE GENOMIC DNA]</scope>
    <source>
        <strain evidence="11 12">ALE3EI</strain>
    </source>
</reference>
<feature type="active site" evidence="9">
    <location>
        <position position="178"/>
    </location>
</feature>
<dbReference type="EMBL" id="CP052909">
    <property type="protein sequence ID" value="QNJ97376.1"/>
    <property type="molecule type" value="Genomic_DNA"/>
</dbReference>
<keyword evidence="6 9" id="KW-0378">Hydrolase</keyword>
<protein>
    <recommendedName>
        <fullName evidence="9">Lipoprotein signal peptidase</fullName>
        <ecNumber evidence="9">3.4.23.36</ecNumber>
    </recommendedName>
    <alternativeName>
        <fullName evidence="9">Prolipoprotein signal peptidase</fullName>
    </alternativeName>
    <alternativeName>
        <fullName evidence="9">Signal peptidase II</fullName>
        <shortName evidence="9">SPase II</shortName>
    </alternativeName>
</protein>
<evidence type="ECO:0000256" key="1">
    <source>
        <dbReference type="ARBA" id="ARBA00006139"/>
    </source>
</evidence>
<dbReference type="Pfam" id="PF01252">
    <property type="entry name" value="Peptidase_A8"/>
    <property type="match status" value="1"/>
</dbReference>
<comment type="similarity">
    <text evidence="1 9 10">Belongs to the peptidase A8 family.</text>
</comment>
<dbReference type="NCBIfam" id="NF011369">
    <property type="entry name" value="PRK14788.1"/>
    <property type="match status" value="1"/>
</dbReference>
<keyword evidence="2 9" id="KW-1003">Cell membrane</keyword>
<evidence type="ECO:0000256" key="2">
    <source>
        <dbReference type="ARBA" id="ARBA00022475"/>
    </source>
</evidence>
<comment type="catalytic activity">
    <reaction evidence="9">
        <text>Release of signal peptides from bacterial membrane prolipoproteins. Hydrolyzes -Xaa-Yaa-Zaa-|-(S,diacylglyceryl)Cys-, in which Xaa is hydrophobic (preferably Leu), and Yaa (Ala or Ser) and Zaa (Gly or Ala) have small, neutral side chains.</text>
        <dbReference type="EC" id="3.4.23.36"/>
    </reaction>
</comment>
<dbReference type="GO" id="GO:0005886">
    <property type="term" value="C:plasma membrane"/>
    <property type="evidence" value="ECO:0007669"/>
    <property type="project" value="UniProtKB-SubCell"/>
</dbReference>
<name>A0A7G8PSR0_9FLAO</name>
<dbReference type="HAMAP" id="MF_00161">
    <property type="entry name" value="LspA"/>
    <property type="match status" value="1"/>
</dbReference>
<feature type="active site" evidence="9">
    <location>
        <position position="144"/>
    </location>
</feature>
<organism evidence="11 12">
    <name type="scientific">Constantimarinum furrinae</name>
    <dbReference type="NCBI Taxonomy" id="2562285"/>
    <lineage>
        <taxon>Bacteria</taxon>
        <taxon>Pseudomonadati</taxon>
        <taxon>Bacteroidota</taxon>
        <taxon>Flavobacteriia</taxon>
        <taxon>Flavobacteriales</taxon>
        <taxon>Flavobacteriaceae</taxon>
        <taxon>Altibacter/Constantimarinum group</taxon>
        <taxon>Constantimarinum</taxon>
    </lineage>
</organism>
<dbReference type="PRINTS" id="PR00781">
    <property type="entry name" value="LIPOSIGPTASE"/>
</dbReference>
<dbReference type="Proteomes" id="UP000515514">
    <property type="component" value="Chromosome"/>
</dbReference>
<dbReference type="AlphaFoldDB" id="A0A7G8PSR0"/>
<evidence type="ECO:0000256" key="3">
    <source>
        <dbReference type="ARBA" id="ARBA00022670"/>
    </source>
</evidence>
<proteinExistence type="inferred from homology"/>
<evidence type="ECO:0000256" key="8">
    <source>
        <dbReference type="ARBA" id="ARBA00023136"/>
    </source>
</evidence>
<dbReference type="GO" id="GO:0006508">
    <property type="term" value="P:proteolysis"/>
    <property type="evidence" value="ECO:0007669"/>
    <property type="project" value="UniProtKB-KW"/>
</dbReference>
<comment type="caution">
    <text evidence="9">Lacks conserved residue(s) required for the propagation of feature annotation.</text>
</comment>
<keyword evidence="7 9" id="KW-1133">Transmembrane helix</keyword>
<keyword evidence="3 9" id="KW-0645">Protease</keyword>
<evidence type="ECO:0000256" key="10">
    <source>
        <dbReference type="RuleBase" id="RU004181"/>
    </source>
</evidence>
<dbReference type="UniPathway" id="UPA00665"/>
<dbReference type="EC" id="3.4.23.36" evidence="9"/>
<evidence type="ECO:0000256" key="4">
    <source>
        <dbReference type="ARBA" id="ARBA00022692"/>
    </source>
</evidence>
<dbReference type="PANTHER" id="PTHR33695:SF1">
    <property type="entry name" value="LIPOPROTEIN SIGNAL PEPTIDASE"/>
    <property type="match status" value="1"/>
</dbReference>
<evidence type="ECO:0000313" key="11">
    <source>
        <dbReference type="EMBL" id="QNJ97376.1"/>
    </source>
</evidence>
<dbReference type="RefSeq" id="WP_186991085.1">
    <property type="nucleotide sequence ID" value="NZ_CP052909.1"/>
</dbReference>
<keyword evidence="12" id="KW-1185">Reference proteome</keyword>
<keyword evidence="4 9" id="KW-0812">Transmembrane</keyword>
<feature type="transmembrane region" description="Helical" evidence="9">
    <location>
        <begin position="173"/>
        <end position="191"/>
    </location>
</feature>
<comment type="subcellular location">
    <subcellularLocation>
        <location evidence="9">Cell membrane</location>
        <topology evidence="9">Multi-pass membrane protein</topology>
    </subcellularLocation>
</comment>
<evidence type="ECO:0000256" key="7">
    <source>
        <dbReference type="ARBA" id="ARBA00022989"/>
    </source>
</evidence>
<keyword evidence="5 9" id="KW-0064">Aspartyl protease</keyword>
<feature type="transmembrane region" description="Helical" evidence="9">
    <location>
        <begin position="93"/>
        <end position="116"/>
    </location>
</feature>
<dbReference type="InterPro" id="IPR001872">
    <property type="entry name" value="Peptidase_A8"/>
</dbReference>